<dbReference type="EMBL" id="MJBS01000015">
    <property type="protein sequence ID" value="OHF02047.1"/>
    <property type="molecule type" value="Genomic_DNA"/>
</dbReference>
<dbReference type="InterPro" id="IPR008922">
    <property type="entry name" value="Di-copper_centre_dom_sf"/>
</dbReference>
<dbReference type="InterPro" id="IPR002227">
    <property type="entry name" value="Tyrosinase_Cu-bd"/>
</dbReference>
<dbReference type="GO" id="GO:0016491">
    <property type="term" value="F:oxidoreductase activity"/>
    <property type="evidence" value="ECO:0007669"/>
    <property type="project" value="InterPro"/>
</dbReference>
<sequence>MRGFLTTAGCLASLAALVSETIALPVQDAPLRVEWRTLSSAAKADYISAVKCLDGLPSKIGLETSLYNDFPYVHALLNNEIHFVAQFLPWHRYFVYVYEKALRDECKYTGPMTYWDWTLDSDDMSKSPVFSNDTTSGLGGNGLNGGWVAPTRPNPLTMCVLDGAFANFTVSYYTTNALSHCLNRGFNDGVGVNAGRYQGGLYSPAKVSGIVENSGNFSTFATALENGPHGAIHSAVGGDLFPSTSPNATLISDFGNYPPRNRNIKMICSPCHLVLGAQKDYALVSSKINGENPLEPHHRDCGSLTASVDAGCYICNRLWATLDTDERQKVRQSSIEPAGQESADFVNSTLTSVFLDDGAAFAYPSALLLQIAFDRSKVVQLERNPSKGFMRASILLLPQDSYAPQYKIASHSHTTRSDSTFHVAQKWIAECLAEHSHCGAKASTITQWCPSRLLDTGPLDQESFSCRLVLPNITPIQGPYTTLSHCWGITESFNLTLNNYAQLLQDIPLDTLPQLFRDAVEITRRLNIRYLWIDSLCIIQQGDDLADWRHESTHMDKIYSRSFCNIAAADAPDAHYSMFCSRNPDAQCAQTLYLPVGSQSTRFLVLDYNLWRTEVSNAVINTRAWVLQERLLSPRVLYFGQRQILWECQQKEAAEIYPEAMLIDLSRFPSRFKGFSYNQIGWKPQGHGDLSKYQYWCNIVNAYTRAKLTFPGDKLIALSAVAKTARDLLGDDYVAGMWRRYLERELMWSVAVGQTQARPSVYRAPSWSWAAVDGHVTPGIMDIEAVEMLIEVQNLHLDYVTSDTTGLVSGGWLQLWGVLKKLELLPDISLSSHDNNHDFLKMVVNGVPVSVRADSVMKEYQPHVALDTSQEWTGMQNLQPDLFCMPARKRPDDHGSIYVLLLELQDRKEGVFRRVGIARGWGKDVRANFLARNGEEETLPCVTYKHGRHLVRII</sequence>
<dbReference type="STRING" id="1209926.A0A1G4BL74"/>
<keyword evidence="4" id="KW-1185">Reference proteome</keyword>
<dbReference type="AlphaFoldDB" id="A0A1G4BL74"/>
<dbReference type="RefSeq" id="XP_022479189.1">
    <property type="nucleotide sequence ID" value="XM_022614276.1"/>
</dbReference>
<reference evidence="3 4" key="1">
    <citation type="submission" date="2016-09" db="EMBL/GenBank/DDBJ databases">
        <authorList>
            <person name="Capua I."/>
            <person name="De Benedictis P."/>
            <person name="Joannis T."/>
            <person name="Lombin L.H."/>
            <person name="Cattoli G."/>
        </authorList>
    </citation>
    <scope>NUCLEOTIDE SEQUENCE [LARGE SCALE GENOMIC DNA]</scope>
    <source>
        <strain evidence="3 4">IMI 309357</strain>
    </source>
</reference>
<dbReference type="PANTHER" id="PTHR33112">
    <property type="entry name" value="DOMAIN PROTEIN, PUTATIVE-RELATED"/>
    <property type="match status" value="1"/>
</dbReference>
<feature type="chain" id="PRO_5009603033" description="Tyrosinase copper-binding domain-containing protein" evidence="1">
    <location>
        <begin position="24"/>
        <end position="954"/>
    </location>
</feature>
<dbReference type="Pfam" id="PF06985">
    <property type="entry name" value="HET"/>
    <property type="match status" value="1"/>
</dbReference>
<keyword evidence="1" id="KW-0732">Signal</keyword>
<dbReference type="GeneID" id="34555786"/>
<dbReference type="PANTHER" id="PTHR33112:SF11">
    <property type="entry name" value="HETEROKARYON INCOMPATIBILITY DOMAIN-CONTAINING PROTEIN"/>
    <property type="match status" value="1"/>
</dbReference>
<evidence type="ECO:0000256" key="1">
    <source>
        <dbReference type="SAM" id="SignalP"/>
    </source>
</evidence>
<dbReference type="Gene3D" id="1.10.1280.10">
    <property type="entry name" value="Di-copper center containing domain from catechol oxidase"/>
    <property type="match status" value="1"/>
</dbReference>
<dbReference type="PROSITE" id="PS00497">
    <property type="entry name" value="TYROSINASE_1"/>
    <property type="match status" value="1"/>
</dbReference>
<evidence type="ECO:0000259" key="2">
    <source>
        <dbReference type="PROSITE" id="PS00497"/>
    </source>
</evidence>
<protein>
    <recommendedName>
        <fullName evidence="2">Tyrosinase copper-binding domain-containing protein</fullName>
    </recommendedName>
</protein>
<evidence type="ECO:0000313" key="4">
    <source>
        <dbReference type="Proteomes" id="UP000176998"/>
    </source>
</evidence>
<dbReference type="InterPro" id="IPR010730">
    <property type="entry name" value="HET"/>
</dbReference>
<organism evidence="3 4">
    <name type="scientific">Colletotrichum orchidophilum</name>
    <dbReference type="NCBI Taxonomy" id="1209926"/>
    <lineage>
        <taxon>Eukaryota</taxon>
        <taxon>Fungi</taxon>
        <taxon>Dikarya</taxon>
        <taxon>Ascomycota</taxon>
        <taxon>Pezizomycotina</taxon>
        <taxon>Sordariomycetes</taxon>
        <taxon>Hypocreomycetidae</taxon>
        <taxon>Glomerellales</taxon>
        <taxon>Glomerellaceae</taxon>
        <taxon>Colletotrichum</taxon>
    </lineage>
</organism>
<comment type="caution">
    <text evidence="3">The sequence shown here is derived from an EMBL/GenBank/DDBJ whole genome shotgun (WGS) entry which is preliminary data.</text>
</comment>
<feature type="signal peptide" evidence="1">
    <location>
        <begin position="1"/>
        <end position="23"/>
    </location>
</feature>
<gene>
    <name evidence="3" type="ORF">CORC01_02626</name>
</gene>
<feature type="domain" description="Tyrosinase copper-binding" evidence="2">
    <location>
        <begin position="82"/>
        <end position="99"/>
    </location>
</feature>
<dbReference type="Pfam" id="PF00264">
    <property type="entry name" value="Tyrosinase"/>
    <property type="match status" value="1"/>
</dbReference>
<proteinExistence type="predicted"/>
<dbReference type="OrthoDB" id="5362512at2759"/>
<name>A0A1G4BL74_9PEZI</name>
<dbReference type="SUPFAM" id="SSF48056">
    <property type="entry name" value="Di-copper centre-containing domain"/>
    <property type="match status" value="1"/>
</dbReference>
<accession>A0A1G4BL74</accession>
<dbReference type="Proteomes" id="UP000176998">
    <property type="component" value="Unassembled WGS sequence"/>
</dbReference>
<evidence type="ECO:0000313" key="3">
    <source>
        <dbReference type="EMBL" id="OHF02047.1"/>
    </source>
</evidence>